<dbReference type="PROSITE" id="PS50827">
    <property type="entry name" value="DDT"/>
    <property type="match status" value="1"/>
</dbReference>
<dbReference type="InterPro" id="IPR011011">
    <property type="entry name" value="Znf_FYVE_PHD"/>
</dbReference>
<feature type="compositionally biased region" description="Basic and acidic residues" evidence="15">
    <location>
        <begin position="650"/>
        <end position="659"/>
    </location>
</feature>
<dbReference type="Pfam" id="PF15613">
    <property type="entry name" value="WSD"/>
    <property type="match status" value="1"/>
</dbReference>
<evidence type="ECO:0000259" key="17">
    <source>
        <dbReference type="PROSITE" id="PS50827"/>
    </source>
</evidence>
<keyword evidence="5" id="KW-0862">Zinc</keyword>
<evidence type="ECO:0000256" key="8">
    <source>
        <dbReference type="ARBA" id="ARBA00023117"/>
    </source>
</evidence>
<dbReference type="InterPro" id="IPR001965">
    <property type="entry name" value="Znf_PHD"/>
</dbReference>
<dbReference type="PROSITE" id="PS50016">
    <property type="entry name" value="ZF_PHD_2"/>
    <property type="match status" value="1"/>
</dbReference>
<proteinExistence type="predicted"/>
<dbReference type="PANTHER" id="PTHR46510:SF1">
    <property type="entry name" value="BROMODOMAIN ADJACENT TO ZINC FINGER DOMAIN PROTEIN 1A"/>
    <property type="match status" value="1"/>
</dbReference>
<dbReference type="InterPro" id="IPR047171">
    <property type="entry name" value="BAZ1A"/>
</dbReference>
<dbReference type="InterPro" id="IPR028942">
    <property type="entry name" value="WHIM1_dom"/>
</dbReference>
<keyword evidence="2" id="KW-0597">Phosphoprotein</keyword>
<dbReference type="GO" id="GO:0006355">
    <property type="term" value="P:regulation of DNA-templated transcription"/>
    <property type="evidence" value="ECO:0007669"/>
    <property type="project" value="TreeGrafter"/>
</dbReference>
<evidence type="ECO:0000259" key="16">
    <source>
        <dbReference type="PROSITE" id="PS50016"/>
    </source>
</evidence>
<feature type="domain" description="DDT" evidence="17">
    <location>
        <begin position="390"/>
        <end position="455"/>
    </location>
</feature>
<feature type="domain" description="WAC" evidence="18">
    <location>
        <begin position="22"/>
        <end position="128"/>
    </location>
</feature>
<dbReference type="PANTHER" id="PTHR46510">
    <property type="entry name" value="BROMODOMAIN ADJACENT TO ZINC FINGER DOMAIN PROTEIN 1A"/>
    <property type="match status" value="1"/>
</dbReference>
<dbReference type="InterPro" id="IPR019786">
    <property type="entry name" value="Zinc_finger_PHD-type_CS"/>
</dbReference>
<feature type="domain" description="PHD-type" evidence="16">
    <location>
        <begin position="1069"/>
        <end position="1119"/>
    </location>
</feature>
<evidence type="ECO:0000256" key="6">
    <source>
        <dbReference type="ARBA" id="ARBA00023015"/>
    </source>
</evidence>
<organism evidence="19 20">
    <name type="scientific">Polyplax serrata</name>
    <name type="common">Common mouse louse</name>
    <dbReference type="NCBI Taxonomy" id="468196"/>
    <lineage>
        <taxon>Eukaryota</taxon>
        <taxon>Metazoa</taxon>
        <taxon>Ecdysozoa</taxon>
        <taxon>Arthropoda</taxon>
        <taxon>Hexapoda</taxon>
        <taxon>Insecta</taxon>
        <taxon>Pterygota</taxon>
        <taxon>Neoptera</taxon>
        <taxon>Paraneoptera</taxon>
        <taxon>Psocodea</taxon>
        <taxon>Troctomorpha</taxon>
        <taxon>Phthiraptera</taxon>
        <taxon>Anoplura</taxon>
        <taxon>Polyplacidae</taxon>
        <taxon>Polyplax</taxon>
    </lineage>
</organism>
<protein>
    <recommendedName>
        <fullName evidence="11">Bromodomain adjacent to zinc finger domain protein 1A</fullName>
    </recommendedName>
</protein>
<evidence type="ECO:0000313" key="19">
    <source>
        <dbReference type="EMBL" id="KAK6628157.1"/>
    </source>
</evidence>
<dbReference type="InterPro" id="IPR028941">
    <property type="entry name" value="WHIM2_dom"/>
</dbReference>
<dbReference type="AlphaFoldDB" id="A0AAN8PD48"/>
<evidence type="ECO:0000256" key="12">
    <source>
        <dbReference type="PROSITE-ProRule" id="PRU00146"/>
    </source>
</evidence>
<dbReference type="Proteomes" id="UP001372834">
    <property type="component" value="Unassembled WGS sequence"/>
</dbReference>
<keyword evidence="7 14" id="KW-0175">Coiled coil</keyword>
<dbReference type="FunFam" id="3.30.40.10:FF:000300">
    <property type="entry name" value="Bromodomain adjacent to zinc finger domain protein 1A"/>
    <property type="match status" value="1"/>
</dbReference>
<accession>A0AAN8PD48</accession>
<evidence type="ECO:0000256" key="11">
    <source>
        <dbReference type="ARBA" id="ARBA00068253"/>
    </source>
</evidence>
<reference evidence="19 20" key="1">
    <citation type="submission" date="2023-10" db="EMBL/GenBank/DDBJ databases">
        <title>Genomes of two closely related lineages of the louse Polyplax serrata with different host specificities.</title>
        <authorList>
            <person name="Martinu J."/>
            <person name="Tarabai H."/>
            <person name="Stefka J."/>
            <person name="Hypsa V."/>
        </authorList>
    </citation>
    <scope>NUCLEOTIDE SEQUENCE [LARGE SCALE GENOMIC DNA]</scope>
    <source>
        <strain evidence="19">HR10_N</strain>
    </source>
</reference>
<evidence type="ECO:0000256" key="7">
    <source>
        <dbReference type="ARBA" id="ARBA00023054"/>
    </source>
</evidence>
<gene>
    <name evidence="19" type="ORF">RUM43_001969</name>
</gene>
<dbReference type="GO" id="GO:0008270">
    <property type="term" value="F:zinc ion binding"/>
    <property type="evidence" value="ECO:0007669"/>
    <property type="project" value="UniProtKB-KW"/>
</dbReference>
<keyword evidence="9" id="KW-0804">Transcription</keyword>
<dbReference type="SUPFAM" id="SSF57903">
    <property type="entry name" value="FYVE/PHD zinc finger"/>
    <property type="match status" value="1"/>
</dbReference>
<evidence type="ECO:0000259" key="18">
    <source>
        <dbReference type="PROSITE" id="PS51136"/>
    </source>
</evidence>
<sequence>MPLLNKKPLELHRYNKRLSDDAQVFYCKCTNEIFEDYEEYCERVISCNSLIWTCAITGKSNLTYQEALASEQNALKSIKDFPLELRTPILYLATRSKRRNFNDLVNDVFNFAKDRYFLGESVEVCFDGVWVFAQVLQILLPSEEEVEQFKKRTEIPEPEAVPDRPYPSCLYKYEVEQLDDDGDTGVSNIRVVTGENIRRIKGVYTKDKNRVYLKQFAVLKKDKWRMQNNILAKYSIPTISFSNMFVGEAPVFEDPPTSDSKLIQQSMDIFFTKKSDKGKIKGLDIVKKPFHRKSDGGKRTPEDVRLIHKKYQETINKVVEQARKGMIKQQNLEDKAKKLEELRKKREEEREKKAKLATFVKEWQRKREDLECEDLKELPVPCPVDCRVPNHFFGDLVMILEFFSSFRELLKVKDYFPFGLKLEVVERALVEVEIAGPFSDILQLLLSALFTLQEQEDDEIQSTDYHKSADLEIDESGDITTAEAIKLATIAASWSKIHHGVPLNKLSLDAITVSEVLRLHLLASGGRAGDRSAKWRYQMRGGYTSTDDPCLMLRLKEPQILRFLAVKSVAELPIADKIKVLSCLMNQILTYAEVRDIVDERYEKVKINKIELKNDQVAESKKEKEVIAQKIKERREAKERGENIPEESEEQRLKGLKEANRKKAEFHRRAIELRKVAMQSQIVPLGQDRSYRKFWIFTTVGGLFIEDNEAWPGSCLPQPTPINRNLVNVEEDTMSYVKKLFEEERNCGSDKENEGNSSHPLTTPKKKFLSESNNVNSKIISPVKEEEETESKVLNLVCTANEETCMVHSRRSNRTQWLFYHKESDVEELINSLNNRGYREHRLRKALIESKDNIIPKLGNCPVHLLNRVSGDSNAPSGPVKSTRSQKGYENANLKYPAGTPIQEILELYIRELILDTEEKIYCGGLGTVRVKNRKSWREAIECRRYDKQDENLTWRQYPLKKEKAKEDDISRPDTPCSLDSHSEQDILEVKMDQNHTVKDLASAVLQIARSVEPKYLQRPLVMEEKKKDKLNAMERWESSLMSSTSFAQVYLHIATLENSIQWNKSALNARCKVCRRGGDGENMLLCDSCDRGFHLYCLKPKLTSIPQGDWFCLGCRPRERVEKTKRSRRLFSEESDEGEDEDEDNQPLIHSKSSRRCKSEDTSKKRSRYKKAEDSGDSGDEPLSKIAKTTTTRRSSHRRDGGE</sequence>
<feature type="coiled-coil region" evidence="14">
    <location>
        <begin position="322"/>
        <end position="359"/>
    </location>
</feature>
<evidence type="ECO:0000256" key="3">
    <source>
        <dbReference type="ARBA" id="ARBA00022723"/>
    </source>
</evidence>
<evidence type="ECO:0000256" key="5">
    <source>
        <dbReference type="ARBA" id="ARBA00022833"/>
    </source>
</evidence>
<dbReference type="InterPro" id="IPR013083">
    <property type="entry name" value="Znf_RING/FYVE/PHD"/>
</dbReference>
<evidence type="ECO:0000256" key="1">
    <source>
        <dbReference type="ARBA" id="ARBA00004123"/>
    </source>
</evidence>
<dbReference type="GO" id="GO:0006338">
    <property type="term" value="P:chromatin remodeling"/>
    <property type="evidence" value="ECO:0007669"/>
    <property type="project" value="InterPro"/>
</dbReference>
<name>A0AAN8PD48_POLSC</name>
<evidence type="ECO:0000256" key="2">
    <source>
        <dbReference type="ARBA" id="ARBA00022553"/>
    </source>
</evidence>
<dbReference type="EMBL" id="JAWJWE010000036">
    <property type="protein sequence ID" value="KAK6628157.1"/>
    <property type="molecule type" value="Genomic_DNA"/>
</dbReference>
<evidence type="ECO:0000256" key="13">
    <source>
        <dbReference type="PROSITE-ProRule" id="PRU00475"/>
    </source>
</evidence>
<evidence type="ECO:0000256" key="14">
    <source>
        <dbReference type="SAM" id="Coils"/>
    </source>
</evidence>
<evidence type="ECO:0000256" key="10">
    <source>
        <dbReference type="ARBA" id="ARBA00023242"/>
    </source>
</evidence>
<dbReference type="InterPro" id="IPR013136">
    <property type="entry name" value="WSTF_Acf1_Cbp146"/>
</dbReference>
<dbReference type="InterPro" id="IPR019787">
    <property type="entry name" value="Znf_PHD-finger"/>
</dbReference>
<dbReference type="GO" id="GO:0003677">
    <property type="term" value="F:DNA binding"/>
    <property type="evidence" value="ECO:0007669"/>
    <property type="project" value="TreeGrafter"/>
</dbReference>
<keyword evidence="6" id="KW-0805">Transcription regulation</keyword>
<comment type="caution">
    <text evidence="19">The sequence shown here is derived from an EMBL/GenBank/DDBJ whole genome shotgun (WGS) entry which is preliminary data.</text>
</comment>
<feature type="compositionally biased region" description="Basic and acidic residues" evidence="15">
    <location>
        <begin position="1158"/>
        <end position="1175"/>
    </location>
</feature>
<dbReference type="Pfam" id="PF10537">
    <property type="entry name" value="WAC_Acf1_DNA_bd"/>
    <property type="match status" value="1"/>
</dbReference>
<dbReference type="Pfam" id="PF00628">
    <property type="entry name" value="PHD"/>
    <property type="match status" value="1"/>
</dbReference>
<dbReference type="Gene3D" id="3.30.40.10">
    <property type="entry name" value="Zinc/RING finger domain, C3HC4 (zinc finger)"/>
    <property type="match status" value="1"/>
</dbReference>
<evidence type="ECO:0000313" key="20">
    <source>
        <dbReference type="Proteomes" id="UP001372834"/>
    </source>
</evidence>
<dbReference type="Pfam" id="PF02791">
    <property type="entry name" value="DDT"/>
    <property type="match status" value="1"/>
</dbReference>
<keyword evidence="10 13" id="KW-0539">Nucleus</keyword>
<keyword evidence="4 12" id="KW-0863">Zinc-finger</keyword>
<evidence type="ECO:0000256" key="15">
    <source>
        <dbReference type="SAM" id="MobiDB-lite"/>
    </source>
</evidence>
<feature type="region of interest" description="Disordered" evidence="15">
    <location>
        <begin position="747"/>
        <end position="768"/>
    </location>
</feature>
<dbReference type="GO" id="GO:0031445">
    <property type="term" value="P:regulation of heterochromatin formation"/>
    <property type="evidence" value="ECO:0007669"/>
    <property type="project" value="TreeGrafter"/>
</dbReference>
<keyword evidence="8" id="KW-0103">Bromodomain</keyword>
<evidence type="ECO:0000256" key="4">
    <source>
        <dbReference type="ARBA" id="ARBA00022771"/>
    </source>
</evidence>
<comment type="subcellular location">
    <subcellularLocation>
        <location evidence="1 13">Nucleus</location>
    </subcellularLocation>
</comment>
<dbReference type="InterPro" id="IPR018501">
    <property type="entry name" value="DDT_dom"/>
</dbReference>
<feature type="compositionally biased region" description="Acidic residues" evidence="15">
    <location>
        <begin position="1134"/>
        <end position="1146"/>
    </location>
</feature>
<dbReference type="Pfam" id="PF15612">
    <property type="entry name" value="WHIM1"/>
    <property type="match status" value="1"/>
</dbReference>
<dbReference type="SMART" id="SM00249">
    <property type="entry name" value="PHD"/>
    <property type="match status" value="1"/>
</dbReference>
<feature type="region of interest" description="Disordered" evidence="15">
    <location>
        <begin position="1125"/>
        <end position="1204"/>
    </location>
</feature>
<dbReference type="GO" id="GO:0008623">
    <property type="term" value="C:CHRAC"/>
    <property type="evidence" value="ECO:0007669"/>
    <property type="project" value="TreeGrafter"/>
</dbReference>
<evidence type="ECO:0000256" key="9">
    <source>
        <dbReference type="ARBA" id="ARBA00023163"/>
    </source>
</evidence>
<dbReference type="SMART" id="SM00571">
    <property type="entry name" value="DDT"/>
    <property type="match status" value="1"/>
</dbReference>
<dbReference type="GO" id="GO:0000228">
    <property type="term" value="C:nuclear chromosome"/>
    <property type="evidence" value="ECO:0007669"/>
    <property type="project" value="TreeGrafter"/>
</dbReference>
<dbReference type="PROSITE" id="PS01359">
    <property type="entry name" value="ZF_PHD_1"/>
    <property type="match status" value="1"/>
</dbReference>
<feature type="region of interest" description="Disordered" evidence="15">
    <location>
        <begin position="635"/>
        <end position="659"/>
    </location>
</feature>
<keyword evidence="3" id="KW-0479">Metal-binding</keyword>
<dbReference type="GO" id="GO:0045740">
    <property type="term" value="P:positive regulation of DNA replication"/>
    <property type="evidence" value="ECO:0007669"/>
    <property type="project" value="TreeGrafter"/>
</dbReference>
<dbReference type="PROSITE" id="PS51136">
    <property type="entry name" value="WAC"/>
    <property type="match status" value="1"/>
</dbReference>